<reference evidence="1" key="1">
    <citation type="submission" date="2022-02" db="EMBL/GenBank/DDBJ databases">
        <title>Plant Genome Project.</title>
        <authorList>
            <person name="Zhang R.-G."/>
        </authorList>
    </citation>
    <scope>NUCLEOTIDE SEQUENCE</scope>
    <source>
        <strain evidence="1">AT1</strain>
    </source>
</reference>
<name>A0ACC0L6E9_RHOML</name>
<organism evidence="1 2">
    <name type="scientific">Rhododendron molle</name>
    <name type="common">Chinese azalea</name>
    <name type="synonym">Azalea mollis</name>
    <dbReference type="NCBI Taxonomy" id="49168"/>
    <lineage>
        <taxon>Eukaryota</taxon>
        <taxon>Viridiplantae</taxon>
        <taxon>Streptophyta</taxon>
        <taxon>Embryophyta</taxon>
        <taxon>Tracheophyta</taxon>
        <taxon>Spermatophyta</taxon>
        <taxon>Magnoliopsida</taxon>
        <taxon>eudicotyledons</taxon>
        <taxon>Gunneridae</taxon>
        <taxon>Pentapetalae</taxon>
        <taxon>asterids</taxon>
        <taxon>Ericales</taxon>
        <taxon>Ericaceae</taxon>
        <taxon>Ericoideae</taxon>
        <taxon>Rhodoreae</taxon>
        <taxon>Rhododendron</taxon>
    </lineage>
</organism>
<comment type="caution">
    <text evidence="1">The sequence shown here is derived from an EMBL/GenBank/DDBJ whole genome shotgun (WGS) entry which is preliminary data.</text>
</comment>
<protein>
    <submittedName>
        <fullName evidence="1">Uncharacterized protein</fullName>
    </submittedName>
</protein>
<sequence length="64" mass="6953">MIHDCISVRCSTTEKLFGRGPIWGSICCDDDMCLIDDKDDLVVGASMKFDSALLSDDINLGSPL</sequence>
<keyword evidence="2" id="KW-1185">Reference proteome</keyword>
<evidence type="ECO:0000313" key="2">
    <source>
        <dbReference type="Proteomes" id="UP001062846"/>
    </source>
</evidence>
<gene>
    <name evidence="1" type="ORF">RHMOL_Rhmol13G0100000</name>
</gene>
<proteinExistence type="predicted"/>
<dbReference type="Proteomes" id="UP001062846">
    <property type="component" value="Chromosome 13"/>
</dbReference>
<accession>A0ACC0L6E9</accession>
<evidence type="ECO:0000313" key="1">
    <source>
        <dbReference type="EMBL" id="KAI8523798.1"/>
    </source>
</evidence>
<dbReference type="EMBL" id="CM046400">
    <property type="protein sequence ID" value="KAI8523798.1"/>
    <property type="molecule type" value="Genomic_DNA"/>
</dbReference>